<name>A0A8J9YM35_BRALA</name>
<evidence type="ECO:0000313" key="1">
    <source>
        <dbReference type="EMBL" id="CAH1233762.1"/>
    </source>
</evidence>
<organism evidence="1 2">
    <name type="scientific">Branchiostoma lanceolatum</name>
    <name type="common">Common lancelet</name>
    <name type="synonym">Amphioxus lanceolatum</name>
    <dbReference type="NCBI Taxonomy" id="7740"/>
    <lineage>
        <taxon>Eukaryota</taxon>
        <taxon>Metazoa</taxon>
        <taxon>Chordata</taxon>
        <taxon>Cephalochordata</taxon>
        <taxon>Leptocardii</taxon>
        <taxon>Amphioxiformes</taxon>
        <taxon>Branchiostomatidae</taxon>
        <taxon>Branchiostoma</taxon>
    </lineage>
</organism>
<accession>A0A8J9YM35</accession>
<dbReference type="PANTHER" id="PTHR47027">
    <property type="entry name" value="REVERSE TRANSCRIPTASE DOMAIN-CONTAINING PROTEIN"/>
    <property type="match status" value="1"/>
</dbReference>
<dbReference type="OrthoDB" id="8063258at2759"/>
<dbReference type="AlphaFoldDB" id="A0A8J9YM35"/>
<keyword evidence="2" id="KW-1185">Reference proteome</keyword>
<evidence type="ECO:0000313" key="2">
    <source>
        <dbReference type="Proteomes" id="UP000838412"/>
    </source>
</evidence>
<dbReference type="PANTHER" id="PTHR47027:SF25">
    <property type="entry name" value="REVERSE TRANSCRIPTASE DOMAIN-CONTAINING PROTEIN"/>
    <property type="match status" value="1"/>
</dbReference>
<sequence length="128" mass="14047">MVSSQVPGARTTVSMGDEVLEDVDFFKYLGSILNRDGTSTQEIKARIAQAIATLAKLRPILQSKNISLPVKINLYQSLVSIFLYGCESWTTTAETERRIEALEMRCLDGRSLASPTCNGGPTTRYGGR</sequence>
<proteinExistence type="predicted"/>
<protein>
    <submittedName>
        <fullName evidence="1">Hypp820 protein</fullName>
    </submittedName>
</protein>
<reference evidence="1" key="1">
    <citation type="submission" date="2022-01" db="EMBL/GenBank/DDBJ databases">
        <authorList>
            <person name="Braso-Vives M."/>
        </authorList>
    </citation>
    <scope>NUCLEOTIDE SEQUENCE</scope>
</reference>
<dbReference type="Proteomes" id="UP000838412">
    <property type="component" value="Chromosome 1"/>
</dbReference>
<gene>
    <name evidence="1" type="primary">Hypp820</name>
    <name evidence="1" type="ORF">BLAG_LOCUS2413</name>
</gene>
<dbReference type="EMBL" id="OV696686">
    <property type="protein sequence ID" value="CAH1233762.1"/>
    <property type="molecule type" value="Genomic_DNA"/>
</dbReference>